<dbReference type="InterPro" id="IPR023158">
    <property type="entry name" value="YerB-like_sf"/>
</dbReference>
<evidence type="ECO:0000259" key="2">
    <source>
        <dbReference type="Pfam" id="PF11258"/>
    </source>
</evidence>
<dbReference type="EMBL" id="JBHSOC010000109">
    <property type="protein sequence ID" value="MFC5646667.1"/>
    <property type="molecule type" value="Genomic_DNA"/>
</dbReference>
<dbReference type="Pfam" id="PF17479">
    <property type="entry name" value="DUF3048_C"/>
    <property type="match status" value="1"/>
</dbReference>
<dbReference type="RefSeq" id="WP_346147988.1">
    <property type="nucleotide sequence ID" value="NZ_BAAAUA010000042.1"/>
</dbReference>
<evidence type="ECO:0000259" key="3">
    <source>
        <dbReference type="Pfam" id="PF17479"/>
    </source>
</evidence>
<dbReference type="InterPro" id="IPR035328">
    <property type="entry name" value="DUF3048_C"/>
</dbReference>
<dbReference type="Pfam" id="PF11258">
    <property type="entry name" value="DUF3048"/>
    <property type="match status" value="1"/>
</dbReference>
<feature type="compositionally biased region" description="Low complexity" evidence="1">
    <location>
        <begin position="61"/>
        <end position="80"/>
    </location>
</feature>
<comment type="caution">
    <text evidence="4">The sequence shown here is derived from an EMBL/GenBank/DDBJ whole genome shotgun (WGS) entry which is preliminary data.</text>
</comment>
<accession>A0ABW0VP25</accession>
<dbReference type="Gene3D" id="3.50.90.10">
    <property type="entry name" value="YerB-like"/>
    <property type="match status" value="1"/>
</dbReference>
<dbReference type="InterPro" id="IPR021416">
    <property type="entry name" value="DUF3048_N"/>
</dbReference>
<dbReference type="SUPFAM" id="SSF159774">
    <property type="entry name" value="YerB-like"/>
    <property type="match status" value="1"/>
</dbReference>
<organism evidence="4 5">
    <name type="scientific">Kitasatospora cinereorecta</name>
    <dbReference type="NCBI Taxonomy" id="285560"/>
    <lineage>
        <taxon>Bacteria</taxon>
        <taxon>Bacillati</taxon>
        <taxon>Actinomycetota</taxon>
        <taxon>Actinomycetes</taxon>
        <taxon>Kitasatosporales</taxon>
        <taxon>Streptomycetaceae</taxon>
        <taxon>Kitasatospora</taxon>
    </lineage>
</organism>
<evidence type="ECO:0000256" key="1">
    <source>
        <dbReference type="SAM" id="MobiDB-lite"/>
    </source>
</evidence>
<gene>
    <name evidence="4" type="ORF">ACFPZF_35665</name>
</gene>
<evidence type="ECO:0000313" key="5">
    <source>
        <dbReference type="Proteomes" id="UP001596066"/>
    </source>
</evidence>
<dbReference type="Proteomes" id="UP001596066">
    <property type="component" value="Unassembled WGS sequence"/>
</dbReference>
<evidence type="ECO:0000313" key="4">
    <source>
        <dbReference type="EMBL" id="MFC5646667.1"/>
    </source>
</evidence>
<keyword evidence="5" id="KW-1185">Reference proteome</keyword>
<feature type="domain" description="DUF3048" evidence="3">
    <location>
        <begin position="247"/>
        <end position="358"/>
    </location>
</feature>
<reference evidence="5" key="1">
    <citation type="journal article" date="2019" name="Int. J. Syst. Evol. Microbiol.">
        <title>The Global Catalogue of Microorganisms (GCM) 10K type strain sequencing project: providing services to taxonomists for standard genome sequencing and annotation.</title>
        <authorList>
            <consortium name="The Broad Institute Genomics Platform"/>
            <consortium name="The Broad Institute Genome Sequencing Center for Infectious Disease"/>
            <person name="Wu L."/>
            <person name="Ma J."/>
        </authorList>
    </citation>
    <scope>NUCLEOTIDE SEQUENCE [LARGE SCALE GENOMIC DNA]</scope>
    <source>
        <strain evidence="5">CGMCC 4.1622</strain>
    </source>
</reference>
<feature type="region of interest" description="Disordered" evidence="1">
    <location>
        <begin position="47"/>
        <end position="80"/>
    </location>
</feature>
<sequence length="365" mass="37511">MRTLLDRVPAWWSSWSLPRRIAVVAVLCAAAVLGAVLAVTATRGPAPVAVPPLAPTPTGPSTPTNPSTPAAPSAPTGALSPLTGLPGGAGRILAVKVDNALPARPQTGLGSADVVYAIEVEGGLSRFLAVYDSDHLPPGDRIGPVRSARESDLPILQQYGRVDFAYSGALTRFLPVLAAADVVNASPEQDASAFLRGSDRAAPYNEYMVPSAVLARFPDSAPAQDVGFRFGDAPPGGVATATATARMPSASFTFTWSAAEGRYLVAFDGKPALSTDGGQLGAPTVVIQEVAETTSPRGFMDSPGVLSPYAPTEGSGAATVLRDGRAYQGSWSRPDAAAGTSFTFDGQPMPFHPGPVWIVLEPAAP</sequence>
<feature type="domain" description="DUF3048" evidence="2">
    <location>
        <begin position="82"/>
        <end position="218"/>
    </location>
</feature>
<feature type="compositionally biased region" description="Pro residues" evidence="1">
    <location>
        <begin position="48"/>
        <end position="60"/>
    </location>
</feature>
<proteinExistence type="predicted"/>
<name>A0ABW0VP25_9ACTN</name>
<protein>
    <submittedName>
        <fullName evidence="4">DUF3048 domain-containing protein</fullName>
    </submittedName>
</protein>